<dbReference type="InterPro" id="IPR014729">
    <property type="entry name" value="Rossmann-like_a/b/a_fold"/>
</dbReference>
<dbReference type="GO" id="GO:0005737">
    <property type="term" value="C:cytoplasm"/>
    <property type="evidence" value="ECO:0007669"/>
    <property type="project" value="UniProtKB-SubCell"/>
</dbReference>
<dbReference type="NCBIfam" id="TIGR00434">
    <property type="entry name" value="cysH"/>
    <property type="match status" value="1"/>
</dbReference>
<dbReference type="HAMAP" id="MF_00063">
    <property type="entry name" value="CysH"/>
    <property type="match status" value="1"/>
</dbReference>
<keyword evidence="4" id="KW-0411">Iron-sulfur</keyword>
<protein>
    <recommendedName>
        <fullName evidence="4">Adenosine 5'-phosphosulfate reductase</fullName>
        <shortName evidence="4">APS reductase</shortName>
        <ecNumber evidence="4">1.8.4.10</ecNumber>
    </recommendedName>
    <alternativeName>
        <fullName evidence="4">5'-adenylylsulfate reductase</fullName>
    </alternativeName>
    <alternativeName>
        <fullName evidence="4">Thioredoxin-dependent 5'-adenylylsulfate reductase</fullName>
    </alternativeName>
</protein>
<evidence type="ECO:0000256" key="1">
    <source>
        <dbReference type="ARBA" id="ARBA00009732"/>
    </source>
</evidence>
<keyword evidence="7" id="KW-1185">Reference proteome</keyword>
<evidence type="ECO:0000313" key="7">
    <source>
        <dbReference type="Proteomes" id="UP000001660"/>
    </source>
</evidence>
<dbReference type="GO" id="GO:0043866">
    <property type="term" value="F:adenylyl-sulfate reductase (thioredoxin) activity"/>
    <property type="evidence" value="ECO:0007669"/>
    <property type="project" value="UniProtKB-EC"/>
</dbReference>
<dbReference type="CDD" id="cd23945">
    <property type="entry name" value="PAPS_reductase"/>
    <property type="match status" value="1"/>
</dbReference>
<proteinExistence type="inferred from homology"/>
<dbReference type="EMBL" id="FP929003">
    <property type="protein sequence ID" value="CBK40185.1"/>
    <property type="molecule type" value="Genomic_DNA"/>
</dbReference>
<feature type="active site" description="Nucleophile; cysteine thiosulfonate intermediate" evidence="4">
    <location>
        <position position="236"/>
    </location>
</feature>
<name>D8PAC6_9BACT</name>
<dbReference type="GO" id="GO:0004604">
    <property type="term" value="F:phosphoadenylyl-sulfate reductase (thioredoxin) activity"/>
    <property type="evidence" value="ECO:0007669"/>
    <property type="project" value="UniProtKB-UniRule"/>
</dbReference>
<evidence type="ECO:0000259" key="5">
    <source>
        <dbReference type="Pfam" id="PF01507"/>
    </source>
</evidence>
<dbReference type="PIRSF" id="PIRSF000857">
    <property type="entry name" value="PAPS_reductase"/>
    <property type="match status" value="1"/>
</dbReference>
<feature type="binding site" evidence="4">
    <location>
        <position position="213"/>
    </location>
    <ligand>
        <name>[4Fe-4S] cluster</name>
        <dbReference type="ChEBI" id="CHEBI:49883"/>
    </ligand>
</feature>
<dbReference type="GO" id="GO:0046872">
    <property type="term" value="F:metal ion binding"/>
    <property type="evidence" value="ECO:0007669"/>
    <property type="project" value="UniProtKB-KW"/>
</dbReference>
<keyword evidence="4" id="KW-0963">Cytoplasm</keyword>
<dbReference type="PANTHER" id="PTHR46509">
    <property type="entry name" value="PHOSPHOADENOSINE PHOSPHOSULFATE REDUCTASE"/>
    <property type="match status" value="1"/>
</dbReference>
<evidence type="ECO:0000256" key="3">
    <source>
        <dbReference type="ARBA" id="ARBA00024327"/>
    </source>
</evidence>
<organism evidence="6 7">
    <name type="scientific">Nitrospira defluvii</name>
    <dbReference type="NCBI Taxonomy" id="330214"/>
    <lineage>
        <taxon>Bacteria</taxon>
        <taxon>Pseudomonadati</taxon>
        <taxon>Nitrospirota</taxon>
        <taxon>Nitrospiria</taxon>
        <taxon>Nitrospirales</taxon>
        <taxon>Nitrospiraceae</taxon>
        <taxon>Nitrospira</taxon>
    </lineage>
</organism>
<comment type="catalytic activity">
    <reaction evidence="4">
        <text>[thioredoxin]-disulfide + sulfite + AMP + 2 H(+) = adenosine 5'-phosphosulfate + [thioredoxin]-dithiol</text>
        <dbReference type="Rhea" id="RHEA:21976"/>
        <dbReference type="Rhea" id="RHEA-COMP:10698"/>
        <dbReference type="Rhea" id="RHEA-COMP:10700"/>
        <dbReference type="ChEBI" id="CHEBI:15378"/>
        <dbReference type="ChEBI" id="CHEBI:17359"/>
        <dbReference type="ChEBI" id="CHEBI:29950"/>
        <dbReference type="ChEBI" id="CHEBI:50058"/>
        <dbReference type="ChEBI" id="CHEBI:58243"/>
        <dbReference type="ChEBI" id="CHEBI:456215"/>
        <dbReference type="EC" id="1.8.4.10"/>
    </reaction>
</comment>
<comment type="subcellular location">
    <subcellularLocation>
        <location evidence="4">Cytoplasm</location>
    </subcellularLocation>
</comment>
<dbReference type="PANTHER" id="PTHR46509:SF1">
    <property type="entry name" value="PHOSPHOADENOSINE PHOSPHOSULFATE REDUCTASE"/>
    <property type="match status" value="1"/>
</dbReference>
<dbReference type="GO" id="GO:0019379">
    <property type="term" value="P:sulfate assimilation, phosphoadenylyl sulfate reduction by phosphoadenylyl-sulfate reductase (thioredoxin)"/>
    <property type="evidence" value="ECO:0007669"/>
    <property type="project" value="UniProtKB-UniRule"/>
</dbReference>
<dbReference type="Pfam" id="PF01507">
    <property type="entry name" value="PAPS_reduct"/>
    <property type="match status" value="1"/>
</dbReference>
<feature type="binding site" evidence="4">
    <location>
        <position position="128"/>
    </location>
    <ligand>
        <name>[4Fe-4S] cluster</name>
        <dbReference type="ChEBI" id="CHEBI:49883"/>
    </ligand>
</feature>
<feature type="domain" description="Phosphoadenosine phosphosulphate reductase" evidence="5">
    <location>
        <begin position="43"/>
        <end position="216"/>
    </location>
</feature>
<dbReference type="GO" id="GO:0070814">
    <property type="term" value="P:hydrogen sulfide biosynthetic process"/>
    <property type="evidence" value="ECO:0007669"/>
    <property type="project" value="UniProtKB-UniRule"/>
</dbReference>
<evidence type="ECO:0000256" key="2">
    <source>
        <dbReference type="ARBA" id="ARBA00023002"/>
    </source>
</evidence>
<dbReference type="GO" id="GO:0051539">
    <property type="term" value="F:4 iron, 4 sulfur cluster binding"/>
    <property type="evidence" value="ECO:0007669"/>
    <property type="project" value="UniProtKB-UniRule"/>
</dbReference>
<dbReference type="KEGG" id="nde:NIDE0408"/>
<dbReference type="EC" id="1.8.4.10" evidence="4"/>
<dbReference type="NCBIfam" id="NF002537">
    <property type="entry name" value="PRK02090.1"/>
    <property type="match status" value="1"/>
</dbReference>
<dbReference type="InterPro" id="IPR004511">
    <property type="entry name" value="PAPS/APS_Rdtase"/>
</dbReference>
<keyword evidence="4" id="KW-0479">Metal-binding</keyword>
<keyword evidence="2 4" id="KW-0560">Oxidoreductase</keyword>
<comment type="similarity">
    <text evidence="1 4">Belongs to the PAPS reductase family. CysH subfamily.</text>
</comment>
<dbReference type="eggNOG" id="COG0175">
    <property type="taxonomic scope" value="Bacteria"/>
</dbReference>
<reference evidence="6 7" key="1">
    <citation type="journal article" date="2010" name="Proc. Natl. Acad. Sci. U.S.A.">
        <title>A Nitrospira metagenome illuminates the physiology and evolution of globally important nitrite-oxidizing bacteria.</title>
        <authorList>
            <person name="Lucker S."/>
            <person name="Wagner M."/>
            <person name="Maixner F."/>
            <person name="Pelletier E."/>
            <person name="Koch H."/>
            <person name="Vacherie B."/>
            <person name="Rattei T."/>
            <person name="Sinninghe Damste J."/>
            <person name="Spieck E."/>
            <person name="Le Paslier D."/>
            <person name="Daims H."/>
        </authorList>
    </citation>
    <scope>NUCLEOTIDE SEQUENCE [LARGE SCALE GENOMIC DNA]</scope>
</reference>
<dbReference type="Proteomes" id="UP000001660">
    <property type="component" value="Chromosome"/>
</dbReference>
<evidence type="ECO:0000256" key="4">
    <source>
        <dbReference type="HAMAP-Rule" id="MF_00063"/>
    </source>
</evidence>
<evidence type="ECO:0000313" key="6">
    <source>
        <dbReference type="EMBL" id="CBK40185.1"/>
    </source>
</evidence>
<dbReference type="STRING" id="330214.NIDE0408"/>
<sequence length="240" mass="27545">MNETQQPAERPSDAELKALSDSFESQQPWDLLEYALKTYRQRIVLACSFGAEDVALVDMVHRIDPDAPLFYLDTDFLFPETFDVRDRIIARYGLKPAQVIQMKSLLTPEQQAARHGTMLWASKPDQCCELRKIEPLTRILGEYAAWITGIRRDQAPTRANAGLIEWDKKFNLVKVNPLARWSSENVWTYLQLHEVPYNTLHDRNYPSIGCTHCTAPVLPGDDPRSGRWKNFGKTECGLHK</sequence>
<keyword evidence="4" id="KW-0408">Iron</keyword>
<dbReference type="Gene3D" id="3.40.50.620">
    <property type="entry name" value="HUPs"/>
    <property type="match status" value="1"/>
</dbReference>
<comment type="function">
    <text evidence="4">Catalyzes the formation of sulfite from adenosine 5'-phosphosulfate (APS) using thioredoxin as an electron donor.</text>
</comment>
<gene>
    <name evidence="4 6" type="primary">cysH</name>
    <name evidence="6" type="ORF">NIDE0408</name>
</gene>
<feature type="binding site" evidence="4">
    <location>
        <position position="210"/>
    </location>
    <ligand>
        <name>[4Fe-4S] cluster</name>
        <dbReference type="ChEBI" id="CHEBI:49883"/>
    </ligand>
</feature>
<dbReference type="SUPFAM" id="SSF52402">
    <property type="entry name" value="Adenine nucleotide alpha hydrolases-like"/>
    <property type="match status" value="1"/>
</dbReference>
<dbReference type="AlphaFoldDB" id="D8PAC6"/>
<dbReference type="InterPro" id="IPR002500">
    <property type="entry name" value="PAPS_reduct_dom"/>
</dbReference>
<comment type="cofactor">
    <cofactor evidence="4">
        <name>[4Fe-4S] cluster</name>
        <dbReference type="ChEBI" id="CHEBI:49883"/>
    </cofactor>
    <text evidence="4">Binds 1 [4Fe-4S] cluster per subunit.</text>
</comment>
<accession>D8PAC6</accession>
<feature type="binding site" evidence="4">
    <location>
        <position position="127"/>
    </location>
    <ligand>
        <name>[4Fe-4S] cluster</name>
        <dbReference type="ChEBI" id="CHEBI:49883"/>
    </ligand>
</feature>
<comment type="pathway">
    <text evidence="3 4">Sulfur metabolism; hydrogen sulfide biosynthesis; sulfite from sulfate.</text>
</comment>
<dbReference type="OrthoDB" id="9772604at2"/>
<dbReference type="HOGENOM" id="CLU_044089_2_0_0"/>